<keyword evidence="2" id="KW-0472">Membrane</keyword>
<evidence type="ECO:0008006" key="5">
    <source>
        <dbReference type="Google" id="ProtNLM"/>
    </source>
</evidence>
<evidence type="ECO:0000313" key="4">
    <source>
        <dbReference type="Proteomes" id="UP001054945"/>
    </source>
</evidence>
<gene>
    <name evidence="3" type="ORF">CEXT_440321</name>
</gene>
<name>A0AAV4UK63_CAEEX</name>
<organism evidence="3 4">
    <name type="scientific">Caerostris extrusa</name>
    <name type="common">Bark spider</name>
    <name type="synonym">Caerostris bankana</name>
    <dbReference type="NCBI Taxonomy" id="172846"/>
    <lineage>
        <taxon>Eukaryota</taxon>
        <taxon>Metazoa</taxon>
        <taxon>Ecdysozoa</taxon>
        <taxon>Arthropoda</taxon>
        <taxon>Chelicerata</taxon>
        <taxon>Arachnida</taxon>
        <taxon>Araneae</taxon>
        <taxon>Araneomorphae</taxon>
        <taxon>Entelegynae</taxon>
        <taxon>Araneoidea</taxon>
        <taxon>Araneidae</taxon>
        <taxon>Caerostris</taxon>
    </lineage>
</organism>
<feature type="transmembrane region" description="Helical" evidence="2">
    <location>
        <begin position="6"/>
        <end position="25"/>
    </location>
</feature>
<dbReference type="EMBL" id="BPLR01012985">
    <property type="protein sequence ID" value="GIY57900.1"/>
    <property type="molecule type" value="Genomic_DNA"/>
</dbReference>
<keyword evidence="4" id="KW-1185">Reference proteome</keyword>
<evidence type="ECO:0000313" key="3">
    <source>
        <dbReference type="EMBL" id="GIY57900.1"/>
    </source>
</evidence>
<protein>
    <recommendedName>
        <fullName evidence="5">Secreted protein</fullName>
    </recommendedName>
</protein>
<feature type="compositionally biased region" description="Polar residues" evidence="1">
    <location>
        <begin position="53"/>
        <end position="72"/>
    </location>
</feature>
<evidence type="ECO:0000256" key="1">
    <source>
        <dbReference type="SAM" id="MobiDB-lite"/>
    </source>
</evidence>
<feature type="region of interest" description="Disordered" evidence="1">
    <location>
        <begin position="51"/>
        <end position="87"/>
    </location>
</feature>
<proteinExistence type="predicted"/>
<accession>A0AAV4UK63</accession>
<sequence length="87" mass="10140">MINSIITLNCLKFYSLCIAFTAYVYRRSPFRSVWRRHVILIFSPVKIKKRKTAPSSKTSPRNEMTRLETTLASFPRRGTAQRNVSTE</sequence>
<evidence type="ECO:0000256" key="2">
    <source>
        <dbReference type="SAM" id="Phobius"/>
    </source>
</evidence>
<dbReference type="AlphaFoldDB" id="A0AAV4UK63"/>
<comment type="caution">
    <text evidence="3">The sequence shown here is derived from an EMBL/GenBank/DDBJ whole genome shotgun (WGS) entry which is preliminary data.</text>
</comment>
<reference evidence="3 4" key="1">
    <citation type="submission" date="2021-06" db="EMBL/GenBank/DDBJ databases">
        <title>Caerostris extrusa draft genome.</title>
        <authorList>
            <person name="Kono N."/>
            <person name="Arakawa K."/>
        </authorList>
    </citation>
    <scope>NUCLEOTIDE SEQUENCE [LARGE SCALE GENOMIC DNA]</scope>
</reference>
<dbReference type="Proteomes" id="UP001054945">
    <property type="component" value="Unassembled WGS sequence"/>
</dbReference>
<keyword evidence="2" id="KW-1133">Transmembrane helix</keyword>
<keyword evidence="2" id="KW-0812">Transmembrane</keyword>